<evidence type="ECO:0000313" key="4">
    <source>
        <dbReference type="Proteomes" id="UP001597042"/>
    </source>
</evidence>
<dbReference type="Pfam" id="PF00107">
    <property type="entry name" value="ADH_zinc_N"/>
    <property type="match status" value="1"/>
</dbReference>
<dbReference type="InterPro" id="IPR011032">
    <property type="entry name" value="GroES-like_sf"/>
</dbReference>
<protein>
    <submittedName>
        <fullName evidence="3">Zinc-binding dehydrogenase</fullName>
    </submittedName>
</protein>
<keyword evidence="4" id="KW-1185">Reference proteome</keyword>
<dbReference type="Gene3D" id="3.90.180.10">
    <property type="entry name" value="Medium-chain alcohol dehydrogenases, catalytic domain"/>
    <property type="match status" value="1"/>
</dbReference>
<dbReference type="EMBL" id="JBHTIM010000001">
    <property type="protein sequence ID" value="MFD0780450.1"/>
    <property type="molecule type" value="Genomic_DNA"/>
</dbReference>
<sequence length="347" mass="35747">MKVPPRMKAALLTRHGGPDVLELAEVDTPTPGPGEVLVRVEAAALNNTDVWTREGAYGAPGPPSGWRGSIDFPRIPGADAAGRIVACGSGVDAALVGRSVVIDPSTYDGDSAEALPFVIMGSERDGAYAQYVTAPVERVHDMTSSPLSLDELAALPIAYGTAFGMIERAGLRAGETALISGASGGVGLAAVQLAHARGARVVAVSSAGKTDAVRSAGADVVIDRTASGGIAERVPDGVDVGLDVVAGSFLEDGLALLRDGGRWAVAGALSGYQITLDVRDLYLRNIRLIGSTMNTPAHFAALMDLARSGEVRPVIAATYPLRDAAAAQIALEQRAHVGKIVLHPHRD</sequence>
<dbReference type="PANTHER" id="PTHR44154:SF1">
    <property type="entry name" value="QUINONE OXIDOREDUCTASE"/>
    <property type="match status" value="1"/>
</dbReference>
<accession>A0ABW2ZPJ2</accession>
<name>A0ABW2ZPJ2_9MICO</name>
<comment type="caution">
    <text evidence="3">The sequence shown here is derived from an EMBL/GenBank/DDBJ whole genome shotgun (WGS) entry which is preliminary data.</text>
</comment>
<dbReference type="Pfam" id="PF08240">
    <property type="entry name" value="ADH_N"/>
    <property type="match status" value="1"/>
</dbReference>
<dbReference type="SUPFAM" id="SSF51735">
    <property type="entry name" value="NAD(P)-binding Rossmann-fold domains"/>
    <property type="match status" value="1"/>
</dbReference>
<dbReference type="SMART" id="SM00829">
    <property type="entry name" value="PKS_ER"/>
    <property type="match status" value="1"/>
</dbReference>
<keyword evidence="1" id="KW-0521">NADP</keyword>
<evidence type="ECO:0000256" key="1">
    <source>
        <dbReference type="ARBA" id="ARBA00022857"/>
    </source>
</evidence>
<dbReference type="Proteomes" id="UP001597042">
    <property type="component" value="Unassembled WGS sequence"/>
</dbReference>
<dbReference type="InterPro" id="IPR036291">
    <property type="entry name" value="NAD(P)-bd_dom_sf"/>
</dbReference>
<dbReference type="RefSeq" id="WP_378750647.1">
    <property type="nucleotide sequence ID" value="NZ_JBHSSV010000003.1"/>
</dbReference>
<dbReference type="InterPro" id="IPR051603">
    <property type="entry name" value="Zinc-ADH_QOR/CCCR"/>
</dbReference>
<organism evidence="3 4">
    <name type="scientific">Microbacterium koreense</name>
    <dbReference type="NCBI Taxonomy" id="323761"/>
    <lineage>
        <taxon>Bacteria</taxon>
        <taxon>Bacillati</taxon>
        <taxon>Actinomycetota</taxon>
        <taxon>Actinomycetes</taxon>
        <taxon>Micrococcales</taxon>
        <taxon>Microbacteriaceae</taxon>
        <taxon>Microbacterium</taxon>
    </lineage>
</organism>
<dbReference type="Gene3D" id="3.40.50.720">
    <property type="entry name" value="NAD(P)-binding Rossmann-like Domain"/>
    <property type="match status" value="1"/>
</dbReference>
<dbReference type="InterPro" id="IPR013149">
    <property type="entry name" value="ADH-like_C"/>
</dbReference>
<dbReference type="InterPro" id="IPR013154">
    <property type="entry name" value="ADH-like_N"/>
</dbReference>
<evidence type="ECO:0000259" key="2">
    <source>
        <dbReference type="SMART" id="SM00829"/>
    </source>
</evidence>
<dbReference type="SUPFAM" id="SSF50129">
    <property type="entry name" value="GroES-like"/>
    <property type="match status" value="1"/>
</dbReference>
<proteinExistence type="predicted"/>
<dbReference type="InterPro" id="IPR020843">
    <property type="entry name" value="ER"/>
</dbReference>
<evidence type="ECO:0000313" key="3">
    <source>
        <dbReference type="EMBL" id="MFD0780450.1"/>
    </source>
</evidence>
<reference evidence="4" key="1">
    <citation type="journal article" date="2019" name="Int. J. Syst. Evol. Microbiol.">
        <title>The Global Catalogue of Microorganisms (GCM) 10K type strain sequencing project: providing services to taxonomists for standard genome sequencing and annotation.</title>
        <authorList>
            <consortium name="The Broad Institute Genomics Platform"/>
            <consortium name="The Broad Institute Genome Sequencing Center for Infectious Disease"/>
            <person name="Wu L."/>
            <person name="Ma J."/>
        </authorList>
    </citation>
    <scope>NUCLEOTIDE SEQUENCE [LARGE SCALE GENOMIC DNA]</scope>
    <source>
        <strain evidence="4">CCUG 50754</strain>
    </source>
</reference>
<feature type="domain" description="Enoyl reductase (ER)" evidence="2">
    <location>
        <begin position="16"/>
        <end position="342"/>
    </location>
</feature>
<gene>
    <name evidence="3" type="ORF">ACFQZV_03945</name>
</gene>
<dbReference type="PANTHER" id="PTHR44154">
    <property type="entry name" value="QUINONE OXIDOREDUCTASE"/>
    <property type="match status" value="1"/>
</dbReference>